<gene>
    <name evidence="1" type="ORF">FSB_LOCUS42551</name>
</gene>
<dbReference type="EMBL" id="OIVN01003973">
    <property type="protein sequence ID" value="SPD14669.1"/>
    <property type="molecule type" value="Genomic_DNA"/>
</dbReference>
<name>A0A2N9HSP6_FAGSY</name>
<evidence type="ECO:0000313" key="1">
    <source>
        <dbReference type="EMBL" id="SPD14669.1"/>
    </source>
</evidence>
<sequence length="142" mass="15051">MNPQVNGITHWFLGGKGEALSANKRVEKRGFADIGAADKGEFRKSIGGAILGGNTALDKVSLRNLSIPGVLTQHNIGTLQDSGTQGSRSIGRDISFRRNKELFDGNWDLGLFRDIEIVGGYGYGYGFGGGREGGEESGCDNG</sequence>
<protein>
    <submittedName>
        <fullName evidence="1">Uncharacterized protein</fullName>
    </submittedName>
</protein>
<dbReference type="AlphaFoldDB" id="A0A2N9HSP6"/>
<organism evidence="1">
    <name type="scientific">Fagus sylvatica</name>
    <name type="common">Beechnut</name>
    <dbReference type="NCBI Taxonomy" id="28930"/>
    <lineage>
        <taxon>Eukaryota</taxon>
        <taxon>Viridiplantae</taxon>
        <taxon>Streptophyta</taxon>
        <taxon>Embryophyta</taxon>
        <taxon>Tracheophyta</taxon>
        <taxon>Spermatophyta</taxon>
        <taxon>Magnoliopsida</taxon>
        <taxon>eudicotyledons</taxon>
        <taxon>Gunneridae</taxon>
        <taxon>Pentapetalae</taxon>
        <taxon>rosids</taxon>
        <taxon>fabids</taxon>
        <taxon>Fagales</taxon>
        <taxon>Fagaceae</taxon>
        <taxon>Fagus</taxon>
    </lineage>
</organism>
<reference evidence="1" key="1">
    <citation type="submission" date="2018-02" db="EMBL/GenBank/DDBJ databases">
        <authorList>
            <person name="Cohen D.B."/>
            <person name="Kent A.D."/>
        </authorList>
    </citation>
    <scope>NUCLEOTIDE SEQUENCE</scope>
</reference>
<accession>A0A2N9HSP6</accession>
<proteinExistence type="predicted"/>